<evidence type="ECO:0000313" key="2">
    <source>
        <dbReference type="EMBL" id="PPQ95593.1"/>
    </source>
</evidence>
<dbReference type="InParanoid" id="A0A409XXY8"/>
<name>A0A409XXY8_9AGAR</name>
<feature type="compositionally biased region" description="Polar residues" evidence="1">
    <location>
        <begin position="73"/>
        <end position="84"/>
    </location>
</feature>
<sequence length="150" mass="16380">MRPSKGGPKYNKWGFYAPPSPTEPGTSTTGGCLRLHKVAPPVPSPLPQDYQQVQPTASQAAPAAKPKKVDQPSSTCCPASTTKTGGKRKRDEEAASREFVPGSSSSEPWTVKRRRTQDEMAAARREKGEKAMYTHVDDSHSLSIRVNLFR</sequence>
<dbReference type="EMBL" id="NHYE01001421">
    <property type="protein sequence ID" value="PPQ95593.1"/>
    <property type="molecule type" value="Genomic_DNA"/>
</dbReference>
<protein>
    <submittedName>
        <fullName evidence="2">Uncharacterized protein</fullName>
    </submittedName>
</protein>
<accession>A0A409XXY8</accession>
<gene>
    <name evidence="2" type="ORF">CVT26_008623</name>
</gene>
<feature type="region of interest" description="Disordered" evidence="1">
    <location>
        <begin position="1"/>
        <end position="115"/>
    </location>
</feature>
<dbReference type="AlphaFoldDB" id="A0A409XXY8"/>
<evidence type="ECO:0000256" key="1">
    <source>
        <dbReference type="SAM" id="MobiDB-lite"/>
    </source>
</evidence>
<proteinExistence type="predicted"/>
<dbReference type="Proteomes" id="UP000284706">
    <property type="component" value="Unassembled WGS sequence"/>
</dbReference>
<feature type="compositionally biased region" description="Low complexity" evidence="1">
    <location>
        <begin position="51"/>
        <end position="64"/>
    </location>
</feature>
<evidence type="ECO:0000313" key="3">
    <source>
        <dbReference type="Proteomes" id="UP000284706"/>
    </source>
</evidence>
<reference evidence="2 3" key="1">
    <citation type="journal article" date="2018" name="Evol. Lett.">
        <title>Horizontal gene cluster transfer increased hallucinogenic mushroom diversity.</title>
        <authorList>
            <person name="Reynolds H.T."/>
            <person name="Vijayakumar V."/>
            <person name="Gluck-Thaler E."/>
            <person name="Korotkin H.B."/>
            <person name="Matheny P.B."/>
            <person name="Slot J.C."/>
        </authorList>
    </citation>
    <scope>NUCLEOTIDE SEQUENCE [LARGE SCALE GENOMIC DNA]</scope>
    <source>
        <strain evidence="2 3">SRW20</strain>
    </source>
</reference>
<keyword evidence="3" id="KW-1185">Reference proteome</keyword>
<organism evidence="2 3">
    <name type="scientific">Gymnopilus dilepis</name>
    <dbReference type="NCBI Taxonomy" id="231916"/>
    <lineage>
        <taxon>Eukaryota</taxon>
        <taxon>Fungi</taxon>
        <taxon>Dikarya</taxon>
        <taxon>Basidiomycota</taxon>
        <taxon>Agaricomycotina</taxon>
        <taxon>Agaricomycetes</taxon>
        <taxon>Agaricomycetidae</taxon>
        <taxon>Agaricales</taxon>
        <taxon>Agaricineae</taxon>
        <taxon>Hymenogastraceae</taxon>
        <taxon>Gymnopilus</taxon>
    </lineage>
</organism>
<comment type="caution">
    <text evidence="2">The sequence shown here is derived from an EMBL/GenBank/DDBJ whole genome shotgun (WGS) entry which is preliminary data.</text>
</comment>